<dbReference type="Proteomes" id="UP000615593">
    <property type="component" value="Unassembled WGS sequence"/>
</dbReference>
<dbReference type="PANTHER" id="PTHR37804">
    <property type="entry name" value="CDAA REGULATORY PROTEIN CDAR"/>
    <property type="match status" value="1"/>
</dbReference>
<gene>
    <name evidence="1" type="ORF">GCM10008088_24750</name>
</gene>
<reference evidence="2" key="1">
    <citation type="journal article" date="2019" name="Int. J. Syst. Evol. Microbiol.">
        <title>The Global Catalogue of Microorganisms (GCM) 10K type strain sequencing project: providing services to taxonomists for standard genome sequencing and annotation.</title>
        <authorList>
            <consortium name="The Broad Institute Genomics Platform"/>
            <consortium name="The Broad Institute Genome Sequencing Center for Infectious Disease"/>
            <person name="Wu L."/>
            <person name="Ma J."/>
        </authorList>
    </citation>
    <scope>NUCLEOTIDE SEQUENCE [LARGE SCALE GENOMIC DNA]</scope>
    <source>
        <strain evidence="2">KCTC 12708</strain>
    </source>
</reference>
<dbReference type="Gene3D" id="2.170.120.30">
    <property type="match status" value="1"/>
</dbReference>
<evidence type="ECO:0008006" key="3">
    <source>
        <dbReference type="Google" id="ProtNLM"/>
    </source>
</evidence>
<keyword evidence="2" id="KW-1185">Reference proteome</keyword>
<dbReference type="Pfam" id="PF07949">
    <property type="entry name" value="YbbR"/>
    <property type="match status" value="1"/>
</dbReference>
<proteinExistence type="predicted"/>
<accession>A0ABQ3C536</accession>
<dbReference type="EMBL" id="BMWY01000007">
    <property type="protein sequence ID" value="GGZ62287.1"/>
    <property type="molecule type" value="Genomic_DNA"/>
</dbReference>
<dbReference type="InterPro" id="IPR012505">
    <property type="entry name" value="YbbR"/>
</dbReference>
<protein>
    <recommendedName>
        <fullName evidence="3">YbbR-like protein</fullName>
    </recommendedName>
</protein>
<evidence type="ECO:0000313" key="1">
    <source>
        <dbReference type="EMBL" id="GGZ62287.1"/>
    </source>
</evidence>
<comment type="caution">
    <text evidence="1">The sequence shown here is derived from an EMBL/GenBank/DDBJ whole genome shotgun (WGS) entry which is preliminary data.</text>
</comment>
<dbReference type="Gene3D" id="2.170.120.40">
    <property type="entry name" value="YbbR-like domain"/>
    <property type="match status" value="1"/>
</dbReference>
<evidence type="ECO:0000313" key="2">
    <source>
        <dbReference type="Proteomes" id="UP000615593"/>
    </source>
</evidence>
<sequence>MIIWVLVQFSKNYKQAIAIKVDYIEVPKDKIVKKREDEFSIRLNDNGFNIAWFSFIKPKIEISLEELSINGNELIYLLEDHKTQLQEQLDIDINEVVFLEDTLTIPYVQKKVRKIPIKSNVEVSYAPGYSSNELLILEPDSVKVSGASAVVDSLDFVETEKLSLENVQNDLKGKVAIDTTNQNEVTFYRTTVNYSQHVEKFTEGRVEVPIEIINAPKSLNLSIFPKRIVVIYVVSLENYKSIARDNFRVICDYKDLKEGQNFFIPKLVEKPKNVTSTRLNINKVQFVIKK</sequence>
<organism evidence="1 2">
    <name type="scientific">Mesonia mobilis</name>
    <dbReference type="NCBI Taxonomy" id="369791"/>
    <lineage>
        <taxon>Bacteria</taxon>
        <taxon>Pseudomonadati</taxon>
        <taxon>Bacteroidota</taxon>
        <taxon>Flavobacteriia</taxon>
        <taxon>Flavobacteriales</taxon>
        <taxon>Flavobacteriaceae</taxon>
        <taxon>Mesonia</taxon>
    </lineage>
</organism>
<dbReference type="PANTHER" id="PTHR37804:SF1">
    <property type="entry name" value="CDAA REGULATORY PROTEIN CDAR"/>
    <property type="match status" value="1"/>
</dbReference>
<name>A0ABQ3C536_9FLAO</name>
<dbReference type="InterPro" id="IPR053154">
    <property type="entry name" value="c-di-AMP_regulator"/>
</dbReference>